<evidence type="ECO:0000313" key="3">
    <source>
        <dbReference type="Proteomes" id="UP000645865"/>
    </source>
</evidence>
<gene>
    <name evidence="2" type="ORF">YA0853_31715</name>
</gene>
<evidence type="ECO:0000313" key="2">
    <source>
        <dbReference type="EMBL" id="MBI6628182.1"/>
    </source>
</evidence>
<organism evidence="2 3">
    <name type="scientific">Pseudomonas rhodesiae</name>
    <dbReference type="NCBI Taxonomy" id="76760"/>
    <lineage>
        <taxon>Bacteria</taxon>
        <taxon>Pseudomonadati</taxon>
        <taxon>Pseudomonadota</taxon>
        <taxon>Gammaproteobacteria</taxon>
        <taxon>Pseudomonadales</taxon>
        <taxon>Pseudomonadaceae</taxon>
        <taxon>Pseudomonas</taxon>
    </lineage>
</organism>
<dbReference type="Proteomes" id="UP000645865">
    <property type="component" value="Unassembled WGS sequence"/>
</dbReference>
<proteinExistence type="predicted"/>
<name>A0A8I1EAT8_9PSED</name>
<comment type="caution">
    <text evidence="2">The sequence shown here is derived from an EMBL/GenBank/DDBJ whole genome shotgun (WGS) entry which is preliminary data.</text>
</comment>
<dbReference type="AlphaFoldDB" id="A0A8I1EAT8"/>
<feature type="domain" description="DUF4440" evidence="1">
    <location>
        <begin position="12"/>
        <end position="114"/>
    </location>
</feature>
<dbReference type="EMBL" id="JAEILH010000088">
    <property type="protein sequence ID" value="MBI6628182.1"/>
    <property type="molecule type" value="Genomic_DNA"/>
</dbReference>
<evidence type="ECO:0000259" key="1">
    <source>
        <dbReference type="Pfam" id="PF14534"/>
    </source>
</evidence>
<protein>
    <submittedName>
        <fullName evidence="2">Nuclear transport factor 2 family protein</fullName>
    </submittedName>
</protein>
<dbReference type="Pfam" id="PF14534">
    <property type="entry name" value="DUF4440"/>
    <property type="match status" value="1"/>
</dbReference>
<dbReference type="SUPFAM" id="SSF54427">
    <property type="entry name" value="NTF2-like"/>
    <property type="match status" value="1"/>
</dbReference>
<dbReference type="InterPro" id="IPR027843">
    <property type="entry name" value="DUF4440"/>
</dbReference>
<sequence length="128" mass="14602">MTEVSLLNLLQDMEISLHQASVRNDPEQLNRLLHKDFHEIGSSGAFYSKADTVESLPLQRSRVDILARNFKLTVISKDACLLVYEASQSSRDGAPRQYARRTSIWKLEAGVWQMLFHQGTPTRPFDPD</sequence>
<dbReference type="Gene3D" id="3.10.450.50">
    <property type="match status" value="1"/>
</dbReference>
<dbReference type="InterPro" id="IPR032710">
    <property type="entry name" value="NTF2-like_dom_sf"/>
</dbReference>
<accession>A0A8I1EAT8</accession>
<reference evidence="2" key="1">
    <citation type="submission" date="2020-12" db="EMBL/GenBank/DDBJ databases">
        <title>Comparative genomic insights into the epidemiology and virulence of plant pathogenic Pseudomonads from Turkey.</title>
        <authorList>
            <person name="Dillon M."/>
            <person name="Ruiz-Bedoya T."/>
            <person name="Bendalovic-Torma C."/>
            <person name="Guttman K.M."/>
            <person name="Kwak H."/>
            <person name="Middleton M.A."/>
            <person name="Wang P.W."/>
            <person name="Horuz S."/>
            <person name="Aysan Y."/>
            <person name="Guttman D.S."/>
        </authorList>
    </citation>
    <scope>NUCLEOTIDE SEQUENCE</scope>
    <source>
        <strain evidence="2">S5_IA_3a</strain>
    </source>
</reference>